<sequence length="770" mass="91915">MLQSLFGTQPNAVKAKGKHLKRPRLQDDSRTAVERQWMQQEAPDHTFLRDHWRRRTMRMSIQAAKDVVLEDNVRWIKNNVPIKSLPKALISQHTKMTTLVDVLKRIFRTRLHAAFTRWSQVIESAKHAEAVTAFVQSEAVRSLQCIWERSWLRRRNRCFDLWRIDFVCSRAQEEVAAAAEIQRCARRYLRRDVLFHKRRHAAAVRIQSCYRRHAATLHFHRWLHEAKLDRAATHIQKSYRRKRARAAFLTTLVFYCQTEAAIVLQRWMRGSVFHLKWLRRRGAEVLAAEAATCIQRCIRAFLARQWFHRIRGYRSAQTIQRAWRRSRRRGHVRINAAMACLRREFDATMHDLGALVVQAVARGFLGRCRVRMLRKRLRCLLLLQATWRKYVVRQQQTKARHERRFKRIMAAHRIQAMFRGYQERRLFRMAISKSCVPMYLRASRIRFKEEQMRFRERFHEQIAWSAASVIETKWRQYVERREARRVKEMTAAEIIQRKFRSYRARRWFQAYAARVVKSAKSIQRMVRSRQERDRTKQYIAQMQRVVKEAQAVKMNQAARRVQAAWRRKHGQMAHHLRKMAQEEMNQHRVHSAKKIQAFVRRRRHLRQNKRNMAAAMANISQMVAARLNAAKKIQRNYRAYHAGRLGKAMLRSLKLSRRKKERRLARQRIIAEYLVEASAERSQETDLLAKTRANHEKIQAEKDRKEAEARAAKAERRRQALLAAEKNVRPVTILPSKKKASKTAWIEAWDGDGNKYFYNPETGESRWTIE</sequence>
<dbReference type="EMBL" id="VJMJ01000119">
    <property type="protein sequence ID" value="KAF0733925.1"/>
    <property type="molecule type" value="Genomic_DNA"/>
</dbReference>
<comment type="subcellular location">
    <subcellularLocation>
        <location evidence="1">Cytoplasm</location>
    </subcellularLocation>
</comment>
<protein>
    <recommendedName>
        <fullName evidence="7">WW domain-containing protein</fullName>
    </recommendedName>
</protein>
<dbReference type="Pfam" id="PF00397">
    <property type="entry name" value="WW"/>
    <property type="match status" value="1"/>
</dbReference>
<dbReference type="Proteomes" id="UP000481153">
    <property type="component" value="Unassembled WGS sequence"/>
</dbReference>
<name>A0A6G0X2B0_9STRA</name>
<keyword evidence="9" id="KW-1185">Reference proteome</keyword>
<dbReference type="GO" id="GO:0051295">
    <property type="term" value="P:establishment of meiotic spindle localization"/>
    <property type="evidence" value="ECO:0007669"/>
    <property type="project" value="TreeGrafter"/>
</dbReference>
<dbReference type="InterPro" id="IPR000048">
    <property type="entry name" value="IQ_motif_EF-hand-BS"/>
</dbReference>
<dbReference type="AlphaFoldDB" id="A0A6G0X2B0"/>
<dbReference type="PROSITE" id="PS50096">
    <property type="entry name" value="IQ"/>
    <property type="match status" value="6"/>
</dbReference>
<dbReference type="Pfam" id="PF00612">
    <property type="entry name" value="IQ"/>
    <property type="match status" value="5"/>
</dbReference>
<keyword evidence="3" id="KW-0677">Repeat</keyword>
<keyword evidence="4" id="KW-0112">Calmodulin-binding</keyword>
<dbReference type="GO" id="GO:0007051">
    <property type="term" value="P:spindle organization"/>
    <property type="evidence" value="ECO:0007669"/>
    <property type="project" value="TreeGrafter"/>
</dbReference>
<dbReference type="SUPFAM" id="SSF51045">
    <property type="entry name" value="WW domain"/>
    <property type="match status" value="1"/>
</dbReference>
<dbReference type="GO" id="GO:0000278">
    <property type="term" value="P:mitotic cell cycle"/>
    <property type="evidence" value="ECO:0007669"/>
    <property type="project" value="TreeGrafter"/>
</dbReference>
<dbReference type="PROSITE" id="PS50020">
    <property type="entry name" value="WW_DOMAIN_2"/>
    <property type="match status" value="1"/>
</dbReference>
<dbReference type="VEuPathDB" id="FungiDB:AeMF1_004528"/>
<feature type="compositionally biased region" description="Polar residues" evidence="6">
    <location>
        <begin position="1"/>
        <end position="11"/>
    </location>
</feature>
<evidence type="ECO:0000256" key="1">
    <source>
        <dbReference type="ARBA" id="ARBA00004496"/>
    </source>
</evidence>
<feature type="coiled-coil region" evidence="5">
    <location>
        <begin position="688"/>
        <end position="724"/>
    </location>
</feature>
<dbReference type="InterPro" id="IPR051185">
    <property type="entry name" value="ASPM"/>
</dbReference>
<dbReference type="Gene3D" id="2.20.70.10">
    <property type="match status" value="1"/>
</dbReference>
<organism evidence="8 9">
    <name type="scientific">Aphanomyces euteiches</name>
    <dbReference type="NCBI Taxonomy" id="100861"/>
    <lineage>
        <taxon>Eukaryota</taxon>
        <taxon>Sar</taxon>
        <taxon>Stramenopiles</taxon>
        <taxon>Oomycota</taxon>
        <taxon>Saprolegniomycetes</taxon>
        <taxon>Saprolegniales</taxon>
        <taxon>Verrucalvaceae</taxon>
        <taxon>Aphanomyces</taxon>
    </lineage>
</organism>
<dbReference type="CDD" id="cd00201">
    <property type="entry name" value="WW"/>
    <property type="match status" value="1"/>
</dbReference>
<reference evidence="8 9" key="1">
    <citation type="submission" date="2019-07" db="EMBL/GenBank/DDBJ databases">
        <title>Genomics analysis of Aphanomyces spp. identifies a new class of oomycete effector associated with host adaptation.</title>
        <authorList>
            <person name="Gaulin E."/>
        </authorList>
    </citation>
    <scope>NUCLEOTIDE SEQUENCE [LARGE SCALE GENOMIC DNA]</scope>
    <source>
        <strain evidence="8 9">ATCC 201684</strain>
    </source>
</reference>
<feature type="region of interest" description="Disordered" evidence="6">
    <location>
        <begin position="1"/>
        <end position="29"/>
    </location>
</feature>
<keyword evidence="5" id="KW-0175">Coiled coil</keyword>
<evidence type="ECO:0000313" key="8">
    <source>
        <dbReference type="EMBL" id="KAF0733925.1"/>
    </source>
</evidence>
<dbReference type="GO" id="GO:0005737">
    <property type="term" value="C:cytoplasm"/>
    <property type="evidence" value="ECO:0007669"/>
    <property type="project" value="UniProtKB-SubCell"/>
</dbReference>
<gene>
    <name evidence="8" type="ORF">Ae201684_009482</name>
</gene>
<dbReference type="SMART" id="SM00015">
    <property type="entry name" value="IQ"/>
    <property type="match status" value="13"/>
</dbReference>
<feature type="domain" description="WW" evidence="7">
    <location>
        <begin position="739"/>
        <end position="770"/>
    </location>
</feature>
<dbReference type="GO" id="GO:0005516">
    <property type="term" value="F:calmodulin binding"/>
    <property type="evidence" value="ECO:0007669"/>
    <property type="project" value="UniProtKB-KW"/>
</dbReference>
<dbReference type="Gene3D" id="1.20.5.190">
    <property type="match status" value="2"/>
</dbReference>
<evidence type="ECO:0000256" key="5">
    <source>
        <dbReference type="SAM" id="Coils"/>
    </source>
</evidence>
<dbReference type="PANTHER" id="PTHR22706:SF1">
    <property type="entry name" value="ASSEMBLY FACTOR FOR SPINDLE MICROTUBULES"/>
    <property type="match status" value="1"/>
</dbReference>
<comment type="caution">
    <text evidence="8">The sequence shown here is derived from an EMBL/GenBank/DDBJ whole genome shotgun (WGS) entry which is preliminary data.</text>
</comment>
<dbReference type="PANTHER" id="PTHR22706">
    <property type="entry name" value="ASSEMBLY FACTOR FOR SPINDLE MICROTUBULES"/>
    <property type="match status" value="1"/>
</dbReference>
<keyword evidence="2" id="KW-0963">Cytoplasm</keyword>
<evidence type="ECO:0000259" key="7">
    <source>
        <dbReference type="PROSITE" id="PS50020"/>
    </source>
</evidence>
<evidence type="ECO:0000256" key="3">
    <source>
        <dbReference type="ARBA" id="ARBA00022737"/>
    </source>
</evidence>
<dbReference type="InterPro" id="IPR036020">
    <property type="entry name" value="WW_dom_sf"/>
</dbReference>
<evidence type="ECO:0000256" key="4">
    <source>
        <dbReference type="ARBA" id="ARBA00022860"/>
    </source>
</evidence>
<evidence type="ECO:0000256" key="2">
    <source>
        <dbReference type="ARBA" id="ARBA00022490"/>
    </source>
</evidence>
<dbReference type="InterPro" id="IPR001202">
    <property type="entry name" value="WW_dom"/>
</dbReference>
<evidence type="ECO:0000256" key="6">
    <source>
        <dbReference type="SAM" id="MobiDB-lite"/>
    </source>
</evidence>
<dbReference type="GO" id="GO:0000922">
    <property type="term" value="C:spindle pole"/>
    <property type="evidence" value="ECO:0007669"/>
    <property type="project" value="TreeGrafter"/>
</dbReference>
<accession>A0A6G0X2B0</accession>
<proteinExistence type="predicted"/>
<evidence type="ECO:0000313" key="9">
    <source>
        <dbReference type="Proteomes" id="UP000481153"/>
    </source>
</evidence>